<dbReference type="RefSeq" id="WP_209626244.1">
    <property type="nucleotide sequence ID" value="NZ_PRDG01000001.1"/>
</dbReference>
<keyword evidence="3" id="KW-1185">Reference proteome</keyword>
<comment type="caution">
    <text evidence="2">The sequence shown here is derived from an EMBL/GenBank/DDBJ whole genome shotgun (WGS) entry which is preliminary data.</text>
</comment>
<evidence type="ECO:0000313" key="3">
    <source>
        <dbReference type="Proteomes" id="UP001519296"/>
    </source>
</evidence>
<feature type="transmembrane region" description="Helical" evidence="1">
    <location>
        <begin position="505"/>
        <end position="525"/>
    </location>
</feature>
<keyword evidence="1" id="KW-1133">Transmembrane helix</keyword>
<gene>
    <name evidence="2" type="ORF">C4K46_00305</name>
</gene>
<evidence type="ECO:0000256" key="1">
    <source>
        <dbReference type="SAM" id="Phobius"/>
    </source>
</evidence>
<keyword evidence="1" id="KW-0472">Membrane</keyword>
<feature type="transmembrane region" description="Helical" evidence="1">
    <location>
        <begin position="113"/>
        <end position="139"/>
    </location>
</feature>
<dbReference type="Proteomes" id="UP001519296">
    <property type="component" value="Unassembled WGS sequence"/>
</dbReference>
<feature type="transmembrane region" description="Helical" evidence="1">
    <location>
        <begin position="145"/>
        <end position="174"/>
    </location>
</feature>
<evidence type="ECO:0008006" key="4">
    <source>
        <dbReference type="Google" id="ProtNLM"/>
    </source>
</evidence>
<dbReference type="EMBL" id="PRDG01000001">
    <property type="protein sequence ID" value="MBP2622378.1"/>
    <property type="molecule type" value="Genomic_DNA"/>
</dbReference>
<name>A0ABS5B0L8_9STRE</name>
<keyword evidence="1" id="KW-0812">Transmembrane</keyword>
<sequence>MRLRAVKSLVEINLIYTATSSNLSTYRKKKQTNIAKTLLRNYLLIGVLYAIIFGAQAWSVSLVDNPGRFSNFVGIFYLYIFAQGFLAFYNVFYESKDLQAYRPYAFTEGEIMVGKGFSVLLTTLMGIFPIIVYLAVLHIQAGQAIWLALPSLLLSILVIFSAMTLLILVGVHFITKTALFRRYKKLASNLLLGLATLVAIGAIILVNMQNSSSMRNLSQDQASYFSPLLAFHNFALNPFSSSALLGMGAWILFTLLLLGLVRYKVLPEFYEAALTTSTSQSKQKRMRSLKLDGLKNFPRFVWRYQLNLIGEGSVFLQSIFLSSILPYFFLLPLAGFVFNNPKLLIQFATLRYAFPFILLSVFIASLNAGGANLTAIGISLERENYDYLKVLPFDMRRYLNLKFWDLFILQSILPAILFLGFCLLLGLPLLLTLVMLVSWGLTCIFSSAWGYARDKRLLTNNWTNITELLNRDNNALKGLLALLGLLVSLVLIVLSAVLVYNSPAFLGYLLAGVSLLILLILTYIISRSCLKKVHLDLGD</sequence>
<feature type="transmembrane region" description="Helical" evidence="1">
    <location>
        <begin position="433"/>
        <end position="452"/>
    </location>
</feature>
<accession>A0ABS5B0L8</accession>
<evidence type="ECO:0000313" key="2">
    <source>
        <dbReference type="EMBL" id="MBP2622378.1"/>
    </source>
</evidence>
<organism evidence="2 3">
    <name type="scientific">Streptococcus oricebi</name>
    <dbReference type="NCBI Taxonomy" id="1547447"/>
    <lineage>
        <taxon>Bacteria</taxon>
        <taxon>Bacillati</taxon>
        <taxon>Bacillota</taxon>
        <taxon>Bacilli</taxon>
        <taxon>Lactobacillales</taxon>
        <taxon>Streptococcaceae</taxon>
        <taxon>Streptococcus</taxon>
    </lineage>
</organism>
<feature type="transmembrane region" description="Helical" evidence="1">
    <location>
        <begin position="38"/>
        <end position="60"/>
    </location>
</feature>
<feature type="transmembrane region" description="Helical" evidence="1">
    <location>
        <begin position="401"/>
        <end position="427"/>
    </location>
</feature>
<feature type="transmembrane region" description="Helical" evidence="1">
    <location>
        <begin position="314"/>
        <end position="336"/>
    </location>
</feature>
<reference evidence="2 3" key="1">
    <citation type="submission" date="2018-02" db="EMBL/GenBank/DDBJ databases">
        <title>Draft genome sequence of Streptococcus oricebi CCUG 70868T type strain.</title>
        <authorList>
            <person name="Mendez V."/>
            <person name="Salva-Serra F."/>
            <person name="Jaen-Luchoro D."/>
            <person name="Gonzales-Siles L."/>
            <person name="Karlsson R."/>
            <person name="Engstrom-Jakobsson H."/>
            <person name="Busquets A."/>
            <person name="Gomila M."/>
            <person name="Pineiro-Iglesias B."/>
            <person name="Bennasar-Figueras A."/>
            <person name="Seeger M."/>
            <person name="Moore E."/>
        </authorList>
    </citation>
    <scope>NUCLEOTIDE SEQUENCE [LARGE SCALE GENOMIC DNA]</scope>
    <source>
        <strain evidence="2 3">CCUG 70868</strain>
    </source>
</reference>
<protein>
    <recommendedName>
        <fullName evidence="4">ABC transporter permease</fullName>
    </recommendedName>
</protein>
<feature type="transmembrane region" description="Helical" evidence="1">
    <location>
        <begin position="479"/>
        <end position="499"/>
    </location>
</feature>
<feature type="transmembrane region" description="Helical" evidence="1">
    <location>
        <begin position="186"/>
        <end position="206"/>
    </location>
</feature>
<feature type="transmembrane region" description="Helical" evidence="1">
    <location>
        <begin position="239"/>
        <end position="261"/>
    </location>
</feature>
<feature type="transmembrane region" description="Helical" evidence="1">
    <location>
        <begin position="356"/>
        <end position="380"/>
    </location>
</feature>
<proteinExistence type="predicted"/>
<feature type="transmembrane region" description="Helical" evidence="1">
    <location>
        <begin position="72"/>
        <end position="92"/>
    </location>
</feature>